<evidence type="ECO:0000313" key="2">
    <source>
        <dbReference type="EMBL" id="WHF52397.1"/>
    </source>
</evidence>
<evidence type="ECO:0000256" key="1">
    <source>
        <dbReference type="SAM" id="Phobius"/>
    </source>
</evidence>
<dbReference type="Proteomes" id="UP001241656">
    <property type="component" value="Chromosome"/>
</dbReference>
<keyword evidence="1" id="KW-1133">Transmembrane helix</keyword>
<reference evidence="2 3" key="1">
    <citation type="submission" date="2023-05" db="EMBL/GenBank/DDBJ databases">
        <title>Genomic insight into Chryseobacterium sp. wdc7 isolated forest soil (Gotjawal).</title>
        <authorList>
            <person name="Park S.-J."/>
        </authorList>
    </citation>
    <scope>NUCLEOTIDE SEQUENCE [LARGE SCALE GENOMIC DNA]</scope>
    <source>
        <strain evidence="3">wdc7</strain>
    </source>
</reference>
<proteinExistence type="predicted"/>
<protein>
    <submittedName>
        <fullName evidence="2">Uncharacterized protein</fullName>
    </submittedName>
</protein>
<name>A0ABY8REK0_9FLAO</name>
<feature type="transmembrane region" description="Helical" evidence="1">
    <location>
        <begin position="74"/>
        <end position="93"/>
    </location>
</feature>
<sequence>MEITTANYFEPIEKIKSGNILKYKNLKFLVTKTDAHTNFKLKPNMFAYIITLVALLIVTLLFVSIFLLADNEQLVGLGMLPSLAVMYFSKKIAMFVTEKLYKNEISDFFQILKLYNQEKIKSK</sequence>
<dbReference type="RefSeq" id="WP_282905692.1">
    <property type="nucleotide sequence ID" value="NZ_CP124855.1"/>
</dbReference>
<feature type="transmembrane region" description="Helical" evidence="1">
    <location>
        <begin position="46"/>
        <end position="68"/>
    </location>
</feature>
<organism evidence="2 3">
    <name type="scientific">Chryseobacterium gotjawalense</name>
    <dbReference type="NCBI Taxonomy" id="3042315"/>
    <lineage>
        <taxon>Bacteria</taxon>
        <taxon>Pseudomonadati</taxon>
        <taxon>Bacteroidota</taxon>
        <taxon>Flavobacteriia</taxon>
        <taxon>Flavobacteriales</taxon>
        <taxon>Weeksellaceae</taxon>
        <taxon>Chryseobacterium group</taxon>
        <taxon>Chryseobacterium</taxon>
    </lineage>
</organism>
<keyword evidence="1" id="KW-0472">Membrane</keyword>
<dbReference type="EMBL" id="CP124855">
    <property type="protein sequence ID" value="WHF52397.1"/>
    <property type="molecule type" value="Genomic_DNA"/>
</dbReference>
<keyword evidence="1" id="KW-0812">Transmembrane</keyword>
<accession>A0ABY8REK0</accession>
<gene>
    <name evidence="2" type="ORF">QGN23_03735</name>
</gene>
<evidence type="ECO:0000313" key="3">
    <source>
        <dbReference type="Proteomes" id="UP001241656"/>
    </source>
</evidence>
<keyword evidence="3" id="KW-1185">Reference proteome</keyword>